<evidence type="ECO:0000313" key="1">
    <source>
        <dbReference type="EMBL" id="GAG41444.1"/>
    </source>
</evidence>
<dbReference type="EMBL" id="BARS01041068">
    <property type="protein sequence ID" value="GAG41444.1"/>
    <property type="molecule type" value="Genomic_DNA"/>
</dbReference>
<organism evidence="1">
    <name type="scientific">marine sediment metagenome</name>
    <dbReference type="NCBI Taxonomy" id="412755"/>
    <lineage>
        <taxon>unclassified sequences</taxon>
        <taxon>metagenomes</taxon>
        <taxon>ecological metagenomes</taxon>
    </lineage>
</organism>
<reference evidence="1" key="1">
    <citation type="journal article" date="2014" name="Front. Microbiol.">
        <title>High frequency of phylogenetically diverse reductive dehalogenase-homologous genes in deep subseafloor sedimentary metagenomes.</title>
        <authorList>
            <person name="Kawai M."/>
            <person name="Futagami T."/>
            <person name="Toyoda A."/>
            <person name="Takaki Y."/>
            <person name="Nishi S."/>
            <person name="Hori S."/>
            <person name="Arai W."/>
            <person name="Tsubouchi T."/>
            <person name="Morono Y."/>
            <person name="Uchiyama I."/>
            <person name="Ito T."/>
            <person name="Fujiyama A."/>
            <person name="Inagaki F."/>
            <person name="Takami H."/>
        </authorList>
    </citation>
    <scope>NUCLEOTIDE SEQUENCE</scope>
    <source>
        <strain evidence="1">Expedition CK06-06</strain>
    </source>
</reference>
<name>X0XE48_9ZZZZ</name>
<protein>
    <submittedName>
        <fullName evidence="1">Uncharacterized protein</fullName>
    </submittedName>
</protein>
<dbReference type="AlphaFoldDB" id="X0XE48"/>
<feature type="non-terminal residue" evidence="1">
    <location>
        <position position="200"/>
    </location>
</feature>
<comment type="caution">
    <text evidence="1">The sequence shown here is derived from an EMBL/GenBank/DDBJ whole genome shotgun (WGS) entry which is preliminary data.</text>
</comment>
<proteinExistence type="predicted"/>
<gene>
    <name evidence="1" type="ORF">S01H1_62518</name>
</gene>
<accession>X0XE48</accession>
<sequence length="200" mass="22507">MSKDKIDKDLVEAYSDTTAELEQDYMFPEVLFLDKDGKETIVVAFKDIKCIRHVDRTVYVFVKDDKCHTMRMSVSEFSSCVAKFNGWLSNNKATTEPGYKLTDVLCIEPTDATLKVDSVVFPCNTITSILYGDSEMSIGFKDGATNTIPIDIEQFNRHVITFDNYLANHKEAAQPIEIEGVVTNHDKMFAVGDENPINGK</sequence>